<dbReference type="Proteomes" id="UP000324800">
    <property type="component" value="Unassembled WGS sequence"/>
</dbReference>
<evidence type="ECO:0000256" key="1">
    <source>
        <dbReference type="SAM" id="MobiDB-lite"/>
    </source>
</evidence>
<evidence type="ECO:0000313" key="3">
    <source>
        <dbReference type="Proteomes" id="UP000324800"/>
    </source>
</evidence>
<comment type="caution">
    <text evidence="2">The sequence shown here is derived from an EMBL/GenBank/DDBJ whole genome shotgun (WGS) entry which is preliminary data.</text>
</comment>
<proteinExistence type="predicted"/>
<dbReference type="AlphaFoldDB" id="A0A5J4URM1"/>
<feature type="region of interest" description="Disordered" evidence="1">
    <location>
        <begin position="83"/>
        <end position="135"/>
    </location>
</feature>
<feature type="compositionally biased region" description="Acidic residues" evidence="1">
    <location>
        <begin position="101"/>
        <end position="123"/>
    </location>
</feature>
<sequence length="163" mass="18404">MQKKKMNFFPGIKSLSKQQQTKPITAVSEQSQPITSTLASLQSTSIGPVIGTTGIQNSALISKFFKHNKGVIDKEQETFKEMDKDKDRLINDDQQNQIDDINNEQENEDLISDQNEDSEDEDVSSSSESEGITSLCFPPIEFEEGMLDLDKGWVFARDLRRKV</sequence>
<protein>
    <submittedName>
        <fullName evidence="2">Uncharacterized protein</fullName>
    </submittedName>
</protein>
<dbReference type="EMBL" id="SNRW01013102">
    <property type="protein sequence ID" value="KAA6373003.1"/>
    <property type="molecule type" value="Genomic_DNA"/>
</dbReference>
<accession>A0A5J4URM1</accession>
<feature type="compositionally biased region" description="Polar residues" evidence="1">
    <location>
        <begin position="15"/>
        <end position="31"/>
    </location>
</feature>
<organism evidence="2 3">
    <name type="scientific">Streblomastix strix</name>
    <dbReference type="NCBI Taxonomy" id="222440"/>
    <lineage>
        <taxon>Eukaryota</taxon>
        <taxon>Metamonada</taxon>
        <taxon>Preaxostyla</taxon>
        <taxon>Oxymonadida</taxon>
        <taxon>Streblomastigidae</taxon>
        <taxon>Streblomastix</taxon>
    </lineage>
</organism>
<evidence type="ECO:0000313" key="2">
    <source>
        <dbReference type="EMBL" id="KAA6373003.1"/>
    </source>
</evidence>
<name>A0A5J4URM1_9EUKA</name>
<gene>
    <name evidence="2" type="ORF">EZS28_031469</name>
</gene>
<feature type="region of interest" description="Disordered" evidence="1">
    <location>
        <begin position="1"/>
        <end position="31"/>
    </location>
</feature>
<reference evidence="2 3" key="1">
    <citation type="submission" date="2019-03" db="EMBL/GenBank/DDBJ databases">
        <title>Single cell metagenomics reveals metabolic interactions within the superorganism composed of flagellate Streblomastix strix and complex community of Bacteroidetes bacteria on its surface.</title>
        <authorList>
            <person name="Treitli S.C."/>
            <person name="Kolisko M."/>
            <person name="Husnik F."/>
            <person name="Keeling P."/>
            <person name="Hampl V."/>
        </authorList>
    </citation>
    <scope>NUCLEOTIDE SEQUENCE [LARGE SCALE GENOMIC DNA]</scope>
    <source>
        <strain evidence="2">ST1C</strain>
    </source>
</reference>